<accession>A0AA38FC22</accession>
<organism evidence="5 6">
    <name type="scientific">Taxus chinensis</name>
    <name type="common">Chinese yew</name>
    <name type="synonym">Taxus wallichiana var. chinensis</name>
    <dbReference type="NCBI Taxonomy" id="29808"/>
    <lineage>
        <taxon>Eukaryota</taxon>
        <taxon>Viridiplantae</taxon>
        <taxon>Streptophyta</taxon>
        <taxon>Embryophyta</taxon>
        <taxon>Tracheophyta</taxon>
        <taxon>Spermatophyta</taxon>
        <taxon>Pinopsida</taxon>
        <taxon>Pinidae</taxon>
        <taxon>Conifers II</taxon>
        <taxon>Cupressales</taxon>
        <taxon>Taxaceae</taxon>
        <taxon>Taxus</taxon>
    </lineage>
</organism>
<evidence type="ECO:0000313" key="6">
    <source>
        <dbReference type="Proteomes" id="UP000824469"/>
    </source>
</evidence>
<dbReference type="GO" id="GO:0016705">
    <property type="term" value="F:oxidoreductase activity, acting on paired donors, with incorporation or reduction of molecular oxygen"/>
    <property type="evidence" value="ECO:0007669"/>
    <property type="project" value="InterPro"/>
</dbReference>
<dbReference type="EMBL" id="JAHRHJ020000011">
    <property type="protein sequence ID" value="KAH9296262.1"/>
    <property type="molecule type" value="Genomic_DNA"/>
</dbReference>
<proteinExistence type="inferred from homology"/>
<reference evidence="5 6" key="1">
    <citation type="journal article" date="2021" name="Nat. Plants">
        <title>The Taxus genome provides insights into paclitaxel biosynthesis.</title>
        <authorList>
            <person name="Xiong X."/>
            <person name="Gou J."/>
            <person name="Liao Q."/>
            <person name="Li Y."/>
            <person name="Zhou Q."/>
            <person name="Bi G."/>
            <person name="Li C."/>
            <person name="Du R."/>
            <person name="Wang X."/>
            <person name="Sun T."/>
            <person name="Guo L."/>
            <person name="Liang H."/>
            <person name="Lu P."/>
            <person name="Wu Y."/>
            <person name="Zhang Z."/>
            <person name="Ro D.K."/>
            <person name="Shang Y."/>
            <person name="Huang S."/>
            <person name="Yan J."/>
        </authorList>
    </citation>
    <scope>NUCLEOTIDE SEQUENCE [LARGE SCALE GENOMIC DNA]</scope>
    <source>
        <strain evidence="5">Ta-2019</strain>
    </source>
</reference>
<dbReference type="PANTHER" id="PTHR24296">
    <property type="entry name" value="CYTOCHROME P450"/>
    <property type="match status" value="1"/>
</dbReference>
<dbReference type="OMA" id="ENIMYIL"/>
<evidence type="ECO:0000256" key="2">
    <source>
        <dbReference type="ARBA" id="ARBA00022723"/>
    </source>
</evidence>
<evidence type="ECO:0008006" key="7">
    <source>
        <dbReference type="Google" id="ProtNLM"/>
    </source>
</evidence>
<dbReference type="GO" id="GO:0004497">
    <property type="term" value="F:monooxygenase activity"/>
    <property type="evidence" value="ECO:0007669"/>
    <property type="project" value="InterPro"/>
</dbReference>
<keyword evidence="2" id="KW-0479">Metal-binding</keyword>
<evidence type="ECO:0000256" key="3">
    <source>
        <dbReference type="ARBA" id="ARBA00023002"/>
    </source>
</evidence>
<dbReference type="Gene3D" id="1.10.630.10">
    <property type="entry name" value="Cytochrome P450"/>
    <property type="match status" value="1"/>
</dbReference>
<feature type="non-terminal residue" evidence="5">
    <location>
        <position position="164"/>
    </location>
</feature>
<comment type="similarity">
    <text evidence="1">Belongs to the cytochrome P450 family.</text>
</comment>
<comment type="caution">
    <text evidence="5">The sequence shown here is derived from an EMBL/GenBank/DDBJ whole genome shotgun (WGS) entry which is preliminary data.</text>
</comment>
<keyword evidence="3" id="KW-0560">Oxidoreductase</keyword>
<name>A0AA38FC22_TAXCH</name>
<dbReference type="GO" id="GO:0005506">
    <property type="term" value="F:iron ion binding"/>
    <property type="evidence" value="ECO:0007669"/>
    <property type="project" value="InterPro"/>
</dbReference>
<evidence type="ECO:0000256" key="1">
    <source>
        <dbReference type="ARBA" id="ARBA00010617"/>
    </source>
</evidence>
<sequence>MANPVNVGHLLKTRFKNYAKGEFFSLLLHDLLGTGIFDTVNGKDWKLQRRVVSCEFSTRSLRDFIEETVQKESANCLLSLLRKYAVAATDEGNKRWLSEPTSGCLDISLPFSKFAEAFNVATDLIVKRFVHPLPFTWKVMRMLNVGYEKHLREAIHAVHNFAEG</sequence>
<keyword evidence="4" id="KW-0408">Iron</keyword>
<evidence type="ECO:0000313" key="5">
    <source>
        <dbReference type="EMBL" id="KAH9296262.1"/>
    </source>
</evidence>
<dbReference type="Proteomes" id="UP000824469">
    <property type="component" value="Unassembled WGS sequence"/>
</dbReference>
<gene>
    <name evidence="5" type="ORF">KI387_039850</name>
</gene>
<protein>
    <recommendedName>
        <fullName evidence="7">Cytochrome P450</fullName>
    </recommendedName>
</protein>
<dbReference type="SUPFAM" id="SSF48264">
    <property type="entry name" value="Cytochrome P450"/>
    <property type="match status" value="1"/>
</dbReference>
<dbReference type="GO" id="GO:0020037">
    <property type="term" value="F:heme binding"/>
    <property type="evidence" value="ECO:0007669"/>
    <property type="project" value="InterPro"/>
</dbReference>
<dbReference type="AlphaFoldDB" id="A0AA38FC22"/>
<keyword evidence="6" id="KW-1185">Reference proteome</keyword>
<evidence type="ECO:0000256" key="4">
    <source>
        <dbReference type="ARBA" id="ARBA00023004"/>
    </source>
</evidence>
<dbReference type="InterPro" id="IPR036396">
    <property type="entry name" value="Cyt_P450_sf"/>
</dbReference>